<accession>A0A502G864</accession>
<dbReference type="Gene3D" id="3.60.20.40">
    <property type="match status" value="1"/>
</dbReference>
<keyword evidence="2 5" id="KW-0808">Transferase</keyword>
<dbReference type="InterPro" id="IPR051792">
    <property type="entry name" value="GGT_bact"/>
</dbReference>
<dbReference type="PANTHER" id="PTHR43199:SF1">
    <property type="entry name" value="GLUTATHIONE HYDROLASE PROENZYME"/>
    <property type="match status" value="1"/>
</dbReference>
<dbReference type="InterPro" id="IPR043138">
    <property type="entry name" value="GGT_lsub"/>
</dbReference>
<dbReference type="Proteomes" id="UP000317078">
    <property type="component" value="Unassembled WGS sequence"/>
</dbReference>
<keyword evidence="6" id="KW-1185">Reference proteome</keyword>
<comment type="similarity">
    <text evidence="1">Belongs to the gamma-glutamyltransferase family.</text>
</comment>
<dbReference type="EMBL" id="RCZP01000009">
    <property type="protein sequence ID" value="TPG57216.1"/>
    <property type="molecule type" value="Genomic_DNA"/>
</dbReference>
<dbReference type="PANTHER" id="PTHR43199">
    <property type="entry name" value="GLUTATHIONE HYDROLASE"/>
    <property type="match status" value="1"/>
</dbReference>
<dbReference type="PRINTS" id="PR01210">
    <property type="entry name" value="GGTRANSPTASE"/>
</dbReference>
<organism evidence="5 6">
    <name type="scientific">Muricoccus nepalensis</name>
    <dbReference type="NCBI Taxonomy" id="1854500"/>
    <lineage>
        <taxon>Bacteria</taxon>
        <taxon>Pseudomonadati</taxon>
        <taxon>Pseudomonadota</taxon>
        <taxon>Alphaproteobacteria</taxon>
        <taxon>Acetobacterales</taxon>
        <taxon>Roseomonadaceae</taxon>
        <taxon>Muricoccus</taxon>
    </lineage>
</organism>
<dbReference type="AlphaFoldDB" id="A0A502G864"/>
<evidence type="ECO:0000313" key="5">
    <source>
        <dbReference type="EMBL" id="TPG57216.1"/>
    </source>
</evidence>
<comment type="caution">
    <text evidence="5">The sequence shown here is derived from an EMBL/GenBank/DDBJ whole genome shotgun (WGS) entry which is preliminary data.</text>
</comment>
<dbReference type="GO" id="GO:0016787">
    <property type="term" value="F:hydrolase activity"/>
    <property type="evidence" value="ECO:0007669"/>
    <property type="project" value="UniProtKB-KW"/>
</dbReference>
<name>A0A502G864_9PROT</name>
<dbReference type="InterPro" id="IPR043137">
    <property type="entry name" value="GGT_ssub_C"/>
</dbReference>
<dbReference type="InterPro" id="IPR029055">
    <property type="entry name" value="Ntn_hydrolases_N"/>
</dbReference>
<dbReference type="Gene3D" id="1.10.246.130">
    <property type="match status" value="1"/>
</dbReference>
<evidence type="ECO:0000256" key="4">
    <source>
        <dbReference type="ARBA" id="ARBA00023145"/>
    </source>
</evidence>
<gene>
    <name evidence="5" type="ORF">EAH89_12255</name>
</gene>
<evidence type="ECO:0000313" key="6">
    <source>
        <dbReference type="Proteomes" id="UP000317078"/>
    </source>
</evidence>
<dbReference type="GO" id="GO:0016740">
    <property type="term" value="F:transferase activity"/>
    <property type="evidence" value="ECO:0007669"/>
    <property type="project" value="UniProtKB-KW"/>
</dbReference>
<evidence type="ECO:0000256" key="1">
    <source>
        <dbReference type="ARBA" id="ARBA00009381"/>
    </source>
</evidence>
<dbReference type="OrthoDB" id="9781342at2"/>
<dbReference type="Pfam" id="PF01019">
    <property type="entry name" value="G_glu_transpept"/>
    <property type="match status" value="1"/>
</dbReference>
<sequence length="572" mass="57896">MAAPFGPGALPMRPALLLAALLALGLAARAAEGPARRMVAAAHPLAAEAGLGILRAGGSAADAAVAVQAVLSVVEPNATGLLGGALLLHWDAATRRLAGYEGIASAPAAATARLVEAADGTRVGAATVARSGRAVGVPGTLRMLALVRADHGRLPWRDLLAPAIRAAEEGFPMPPTLHRVLAARAVELARDPEIRALFLRPDGQPLPVGTPLRNPAQAAALRALAEHGPEALYAGPLARAVLEATAREPVPGWMTEGDLAGYEAKRRDPVCATAFGRAICSAAPPSSGGVAVQQQLGMLDRLGISRLAPDSPGAAHLILEASRLATADRRRWMGDPDRVPVPTGPLVAPAYLAARAGLVDPARAMAEAPAGNPLERHGALPAASDPLALAGTSHVAVVDAAGNAVSFTTTNNLNFGAERLAAGITLNNGLTNFAANPGPAEAPAFNAMAGGKRPVTTMAPTIVLGPDGAPELVVGAGGGARIVDSVAVAVVEVLAWGADARRATARPRIGAQNGEEELEANTPAAALAEPLRALGHAPQVVEMNTGLQILRRVPSGWEGAADPRRDGVAIGD</sequence>
<keyword evidence="4" id="KW-0865">Zymogen</keyword>
<proteinExistence type="inferred from homology"/>
<evidence type="ECO:0000256" key="2">
    <source>
        <dbReference type="ARBA" id="ARBA00022679"/>
    </source>
</evidence>
<keyword evidence="3" id="KW-0378">Hydrolase</keyword>
<dbReference type="SUPFAM" id="SSF56235">
    <property type="entry name" value="N-terminal nucleophile aminohydrolases (Ntn hydrolases)"/>
    <property type="match status" value="1"/>
</dbReference>
<reference evidence="5 6" key="1">
    <citation type="journal article" date="2019" name="Environ. Microbiol.">
        <title>Species interactions and distinct microbial communities in high Arctic permafrost affected cryosols are associated with the CH4 and CO2 gas fluxes.</title>
        <authorList>
            <person name="Altshuler I."/>
            <person name="Hamel J."/>
            <person name="Turney S."/>
            <person name="Magnuson E."/>
            <person name="Levesque R."/>
            <person name="Greer C."/>
            <person name="Whyte L.G."/>
        </authorList>
    </citation>
    <scope>NUCLEOTIDE SEQUENCE [LARGE SCALE GENOMIC DNA]</scope>
    <source>
        <strain evidence="5 6">S9.3B</strain>
    </source>
</reference>
<evidence type="ECO:0000256" key="3">
    <source>
        <dbReference type="ARBA" id="ARBA00022801"/>
    </source>
</evidence>
<protein>
    <submittedName>
        <fullName evidence="5">Gamma-glutamyltransferase</fullName>
    </submittedName>
</protein>